<dbReference type="Proteomes" id="UP000323946">
    <property type="component" value="Unassembled WGS sequence"/>
</dbReference>
<name>A0A5M7C9G3_SACHI</name>
<organism evidence="2 3">
    <name type="scientific">Saccharopolyspora hirsuta</name>
    <dbReference type="NCBI Taxonomy" id="1837"/>
    <lineage>
        <taxon>Bacteria</taxon>
        <taxon>Bacillati</taxon>
        <taxon>Actinomycetota</taxon>
        <taxon>Actinomycetes</taxon>
        <taxon>Pseudonocardiales</taxon>
        <taxon>Pseudonocardiaceae</taxon>
        <taxon>Saccharopolyspora</taxon>
    </lineage>
</organism>
<evidence type="ECO:0000256" key="1">
    <source>
        <dbReference type="SAM" id="MobiDB-lite"/>
    </source>
</evidence>
<evidence type="ECO:0000313" key="2">
    <source>
        <dbReference type="EMBL" id="KAA5837087.1"/>
    </source>
</evidence>
<dbReference type="AlphaFoldDB" id="A0A5M7C9G3"/>
<dbReference type="InterPro" id="IPR025332">
    <property type="entry name" value="DUF4238"/>
</dbReference>
<feature type="region of interest" description="Disordered" evidence="1">
    <location>
        <begin position="1"/>
        <end position="25"/>
    </location>
</feature>
<reference evidence="2 3" key="1">
    <citation type="submission" date="2019-09" db="EMBL/GenBank/DDBJ databases">
        <title>Draft genome sequence of the thermophilic Saccharopolyspora hirsuta VKM Ac-666T.</title>
        <authorList>
            <person name="Lobastova T.G."/>
            <person name="Fokina V."/>
            <person name="Bragin E.Y."/>
            <person name="Shtratnikova V.Y."/>
            <person name="Starodumova I.P."/>
            <person name="Tarlachkov S.V."/>
            <person name="Donova M.V."/>
        </authorList>
    </citation>
    <scope>NUCLEOTIDE SEQUENCE [LARGE SCALE GENOMIC DNA]</scope>
    <source>
        <strain evidence="2 3">VKM Ac-666</strain>
    </source>
</reference>
<dbReference type="OrthoDB" id="580988at2"/>
<evidence type="ECO:0000313" key="3">
    <source>
        <dbReference type="Proteomes" id="UP000323946"/>
    </source>
</evidence>
<gene>
    <name evidence="2" type="ORF">F1721_04500</name>
</gene>
<comment type="caution">
    <text evidence="2">The sequence shown here is derived from an EMBL/GenBank/DDBJ whole genome shotgun (WGS) entry which is preliminary data.</text>
</comment>
<protein>
    <submittedName>
        <fullName evidence="2">DUF4238 domain-containing protein</fullName>
    </submittedName>
</protein>
<proteinExistence type="predicted"/>
<accession>A0A5M7C9G3</accession>
<keyword evidence="3" id="KW-1185">Reference proteome</keyword>
<dbReference type="EMBL" id="VWPH01000002">
    <property type="protein sequence ID" value="KAA5837087.1"/>
    <property type="molecule type" value="Genomic_DNA"/>
</dbReference>
<sequence>MSEGDSVATAEAPSEDGVHVTGKKSTAKLHHYVPQGYLRGFATNQERISVIPLDRRRKPYTPSVRNVAAQNHFHTVGEFEEPDAFEKVLSEVEGQALGIIRGFAEGEFPPSEQNRWAFAHYMALQSVRGPDTRRTIEHLRATMVRLEVGVGGRKNVGAWIRDNLGFDPTPEQEERIWEEATQPGGPPIGFSNLAHIQNAVATALKLTPYLATRPWALIRFDRRSLITSDAPVSLVRRPDDEPWDGVGFATAWGVTFPLTRKLGLLMSDPMAMLEGVGADAPRVQELRGLVLAGKIDRVQPGTTATEKLFNLHTVESAREYVFHHPDDERFVPADLPEPDLVNIKPAGGLVDMDFDGEPLFAPGRDEPSPA</sequence>
<dbReference type="Pfam" id="PF14022">
    <property type="entry name" value="DUF4238"/>
    <property type="match status" value="1"/>
</dbReference>